<dbReference type="AlphaFoldDB" id="A0A382DKH2"/>
<dbReference type="EMBL" id="UINC01039750">
    <property type="protein sequence ID" value="SVB38689.1"/>
    <property type="molecule type" value="Genomic_DNA"/>
</dbReference>
<proteinExistence type="predicted"/>
<accession>A0A382DKH2</accession>
<sequence>MLADSVVQGQRRARVRLKEDDDLAIFK</sequence>
<organism evidence="1">
    <name type="scientific">marine metagenome</name>
    <dbReference type="NCBI Taxonomy" id="408172"/>
    <lineage>
        <taxon>unclassified sequences</taxon>
        <taxon>metagenomes</taxon>
        <taxon>ecological metagenomes</taxon>
    </lineage>
</organism>
<evidence type="ECO:0000313" key="1">
    <source>
        <dbReference type="EMBL" id="SVB38689.1"/>
    </source>
</evidence>
<protein>
    <submittedName>
        <fullName evidence="1">Uncharacterized protein</fullName>
    </submittedName>
</protein>
<name>A0A382DKH2_9ZZZZ</name>
<gene>
    <name evidence="1" type="ORF">METZ01_LOCUS191543</name>
</gene>
<feature type="non-terminal residue" evidence="1">
    <location>
        <position position="27"/>
    </location>
</feature>
<reference evidence="1" key="1">
    <citation type="submission" date="2018-05" db="EMBL/GenBank/DDBJ databases">
        <authorList>
            <person name="Lanie J.A."/>
            <person name="Ng W.-L."/>
            <person name="Kazmierczak K.M."/>
            <person name="Andrzejewski T.M."/>
            <person name="Davidsen T.M."/>
            <person name="Wayne K.J."/>
            <person name="Tettelin H."/>
            <person name="Glass J.I."/>
            <person name="Rusch D."/>
            <person name="Podicherti R."/>
            <person name="Tsui H.-C.T."/>
            <person name="Winkler M.E."/>
        </authorList>
    </citation>
    <scope>NUCLEOTIDE SEQUENCE</scope>
</reference>